<feature type="transmembrane region" description="Helical" evidence="2">
    <location>
        <begin position="187"/>
        <end position="211"/>
    </location>
</feature>
<evidence type="ECO:0000313" key="3">
    <source>
        <dbReference type="EMBL" id="MFC7335716.1"/>
    </source>
</evidence>
<dbReference type="EMBL" id="JBHTBS010000001">
    <property type="protein sequence ID" value="MFC7335716.1"/>
    <property type="molecule type" value="Genomic_DNA"/>
</dbReference>
<sequence>MSPLPKKKKTPEELAALRESLGISSDGPPPGPPGMMAPAPAAMKAPAPAPPLPEKKVEKPPVTVEEPVIKVEATEPTPSLSVEEPVLLDAEVEDEARSAPLKSLRKSERLPVDRPKKVSKDSGKLPTRRHREGERIPLKKATKPVSAGGVNLPTRKHSDEELARLRRNPLPGVESPALLVASQTAGVLLLIGIYGLGVILMIVAALGAIAANVSKFDLPFEWLQTAVDLPNYSMILFGIMGAGVAVMLLGALWIYFKKPMSQVHAALLTIVAVLVLVFGTLYFFPELHGA</sequence>
<proteinExistence type="predicted"/>
<evidence type="ECO:0000256" key="2">
    <source>
        <dbReference type="SAM" id="Phobius"/>
    </source>
</evidence>
<keyword evidence="4" id="KW-1185">Reference proteome</keyword>
<protein>
    <submittedName>
        <fullName evidence="3">Uncharacterized protein</fullName>
    </submittedName>
</protein>
<reference evidence="4" key="1">
    <citation type="journal article" date="2019" name="Int. J. Syst. Evol. Microbiol.">
        <title>The Global Catalogue of Microorganisms (GCM) 10K type strain sequencing project: providing services to taxonomists for standard genome sequencing and annotation.</title>
        <authorList>
            <consortium name="The Broad Institute Genomics Platform"/>
            <consortium name="The Broad Institute Genome Sequencing Center for Infectious Disease"/>
            <person name="Wu L."/>
            <person name="Ma J."/>
        </authorList>
    </citation>
    <scope>NUCLEOTIDE SEQUENCE [LARGE SCALE GENOMIC DNA]</scope>
    <source>
        <strain evidence="4">CGMCC 4.1467</strain>
    </source>
</reference>
<gene>
    <name evidence="3" type="ORF">ACFQY0_00890</name>
</gene>
<feature type="compositionally biased region" description="Low complexity" evidence="1">
    <location>
        <begin position="36"/>
        <end position="46"/>
    </location>
</feature>
<keyword evidence="2" id="KW-1133">Transmembrane helix</keyword>
<evidence type="ECO:0000313" key="4">
    <source>
        <dbReference type="Proteomes" id="UP001596472"/>
    </source>
</evidence>
<evidence type="ECO:0000256" key="1">
    <source>
        <dbReference type="SAM" id="MobiDB-lite"/>
    </source>
</evidence>
<feature type="compositionally biased region" description="Basic and acidic residues" evidence="1">
    <location>
        <begin position="105"/>
        <end position="123"/>
    </location>
</feature>
<feature type="transmembrane region" description="Helical" evidence="2">
    <location>
        <begin position="231"/>
        <end position="256"/>
    </location>
</feature>
<organism evidence="3 4">
    <name type="scientific">Haloferula chungangensis</name>
    <dbReference type="NCBI Taxonomy" id="1048331"/>
    <lineage>
        <taxon>Bacteria</taxon>
        <taxon>Pseudomonadati</taxon>
        <taxon>Verrucomicrobiota</taxon>
        <taxon>Verrucomicrobiia</taxon>
        <taxon>Verrucomicrobiales</taxon>
        <taxon>Verrucomicrobiaceae</taxon>
        <taxon>Haloferula</taxon>
    </lineage>
</organism>
<feature type="region of interest" description="Disordered" evidence="1">
    <location>
        <begin position="1"/>
        <end position="133"/>
    </location>
</feature>
<comment type="caution">
    <text evidence="3">The sequence shown here is derived from an EMBL/GenBank/DDBJ whole genome shotgun (WGS) entry which is preliminary data.</text>
</comment>
<accession>A0ABW2L049</accession>
<keyword evidence="2" id="KW-0812">Transmembrane</keyword>
<dbReference type="Proteomes" id="UP001596472">
    <property type="component" value="Unassembled WGS sequence"/>
</dbReference>
<feature type="transmembrane region" description="Helical" evidence="2">
    <location>
        <begin position="263"/>
        <end position="284"/>
    </location>
</feature>
<dbReference type="RefSeq" id="WP_379708110.1">
    <property type="nucleotide sequence ID" value="NZ_JBHTBS010000001.1"/>
</dbReference>
<keyword evidence="2" id="KW-0472">Membrane</keyword>
<name>A0ABW2L049_9BACT</name>